<feature type="binding site" evidence="16">
    <location>
        <position position="101"/>
    </location>
    <ligand>
        <name>substrate</name>
    </ligand>
</feature>
<comment type="subunit">
    <text evidence="5 16">Homodimer.</text>
</comment>
<feature type="binding site" evidence="16">
    <location>
        <position position="185"/>
    </location>
    <ligand>
        <name>substrate</name>
    </ligand>
</feature>
<dbReference type="OrthoDB" id="9804707at2"/>
<dbReference type="GO" id="GO:0005737">
    <property type="term" value="C:cytoplasm"/>
    <property type="evidence" value="ECO:0007669"/>
    <property type="project" value="UniProtKB-SubCell"/>
</dbReference>
<feature type="active site" description="Proton acceptor" evidence="16">
    <location>
        <position position="110"/>
    </location>
</feature>
<keyword evidence="7 16" id="KW-0963">Cytoplasm</keyword>
<accession>A0A3R9P3D0</accession>
<gene>
    <name evidence="16" type="primary">coaX</name>
    <name evidence="17" type="ORF">D7Z54_31825</name>
</gene>
<keyword evidence="11 16" id="KW-0067">ATP-binding</keyword>
<keyword evidence="9 16" id="KW-0547">Nucleotide-binding</keyword>
<evidence type="ECO:0000256" key="8">
    <source>
        <dbReference type="ARBA" id="ARBA00022679"/>
    </source>
</evidence>
<sequence length="256" mass="28210">MILVMNIGNTHIYLGLFKNKQLEGDWRLSTDQNKTEDDYGWQLLQLIEKKKEELQEGIDGVILSSVVPPMVPVIESMCKKYFHLHPFIIGPGIKTGLNIRYDNPREVGADRIVNAVGAIEEYNGPMIVIDFGTAATFCYIDGANRYIGGAIAPGLTISADALYEHGSKLPLVELEQPAQIIGTNTIHAMQSGIYYGYAGQVDGIISRMKEEVKSNPFVLATGGDASLISKATHAIDKVDPYLTLKGLRYIYEKNTS</sequence>
<dbReference type="AlphaFoldDB" id="A0A3R9P3D0"/>
<evidence type="ECO:0000256" key="5">
    <source>
        <dbReference type="ARBA" id="ARBA00011738"/>
    </source>
</evidence>
<evidence type="ECO:0000256" key="9">
    <source>
        <dbReference type="ARBA" id="ARBA00022741"/>
    </source>
</evidence>
<evidence type="ECO:0000256" key="10">
    <source>
        <dbReference type="ARBA" id="ARBA00022777"/>
    </source>
</evidence>
<feature type="binding site" evidence="16">
    <location>
        <position position="130"/>
    </location>
    <ligand>
        <name>K(+)</name>
        <dbReference type="ChEBI" id="CHEBI:29103"/>
    </ligand>
</feature>
<dbReference type="GO" id="GO:0015937">
    <property type="term" value="P:coenzyme A biosynthetic process"/>
    <property type="evidence" value="ECO:0007669"/>
    <property type="project" value="UniProtKB-UniRule"/>
</dbReference>
<dbReference type="CDD" id="cd24015">
    <property type="entry name" value="ASKHA_NBD_PanK-III"/>
    <property type="match status" value="1"/>
</dbReference>
<protein>
    <recommendedName>
        <fullName evidence="15 16">Type III pantothenate kinase</fullName>
        <ecNumber evidence="6 16">2.7.1.33</ecNumber>
    </recommendedName>
    <alternativeName>
        <fullName evidence="16">PanK-III</fullName>
    </alternativeName>
    <alternativeName>
        <fullName evidence="16">Pantothenic acid kinase</fullName>
    </alternativeName>
</protein>
<evidence type="ECO:0000256" key="3">
    <source>
        <dbReference type="ARBA" id="ARBA00004496"/>
    </source>
</evidence>
<dbReference type="GO" id="GO:0046872">
    <property type="term" value="F:metal ion binding"/>
    <property type="evidence" value="ECO:0007669"/>
    <property type="project" value="UniProtKB-KW"/>
</dbReference>
<evidence type="ECO:0000313" key="18">
    <source>
        <dbReference type="Proteomes" id="UP000275076"/>
    </source>
</evidence>
<evidence type="ECO:0000256" key="14">
    <source>
        <dbReference type="ARBA" id="ARBA00038036"/>
    </source>
</evidence>
<evidence type="ECO:0000256" key="15">
    <source>
        <dbReference type="ARBA" id="ARBA00040883"/>
    </source>
</evidence>
<dbReference type="InterPro" id="IPR043129">
    <property type="entry name" value="ATPase_NBD"/>
</dbReference>
<keyword evidence="10 16" id="KW-0418">Kinase</keyword>
<evidence type="ECO:0000256" key="6">
    <source>
        <dbReference type="ARBA" id="ARBA00012102"/>
    </source>
</evidence>
<reference evidence="17 18" key="1">
    <citation type="submission" date="2018-10" db="EMBL/GenBank/DDBJ databases">
        <title>Draft genome sequence of Bacillus salarius IM0101, isolated from a hypersaline soil in Inner Mongolia, China.</title>
        <authorList>
            <person name="Yamprayoonswat W."/>
            <person name="Boonvisut S."/>
            <person name="Jumpathong W."/>
            <person name="Sittihan S."/>
            <person name="Ruangsuj P."/>
            <person name="Wanthongcharoen S."/>
            <person name="Thongpramul N."/>
            <person name="Pimmason S."/>
            <person name="Yu B."/>
            <person name="Yasawong M."/>
        </authorList>
    </citation>
    <scope>NUCLEOTIDE SEQUENCE [LARGE SCALE GENOMIC DNA]</scope>
    <source>
        <strain evidence="17 18">IM0101</strain>
    </source>
</reference>
<keyword evidence="16" id="KW-0479">Metal-binding</keyword>
<evidence type="ECO:0000256" key="16">
    <source>
        <dbReference type="HAMAP-Rule" id="MF_01274"/>
    </source>
</evidence>
<dbReference type="NCBIfam" id="NF009848">
    <property type="entry name" value="PRK13318.1-6"/>
    <property type="match status" value="1"/>
</dbReference>
<comment type="catalytic activity">
    <reaction evidence="1 16">
        <text>(R)-pantothenate + ATP = (R)-4'-phosphopantothenate + ADP + H(+)</text>
        <dbReference type="Rhea" id="RHEA:16373"/>
        <dbReference type="ChEBI" id="CHEBI:10986"/>
        <dbReference type="ChEBI" id="CHEBI:15378"/>
        <dbReference type="ChEBI" id="CHEBI:29032"/>
        <dbReference type="ChEBI" id="CHEBI:30616"/>
        <dbReference type="ChEBI" id="CHEBI:456216"/>
        <dbReference type="EC" id="2.7.1.33"/>
    </reaction>
</comment>
<keyword evidence="18" id="KW-1185">Reference proteome</keyword>
<dbReference type="PANTHER" id="PTHR34265:SF1">
    <property type="entry name" value="TYPE III PANTOTHENATE KINASE"/>
    <property type="match status" value="1"/>
</dbReference>
<evidence type="ECO:0000256" key="11">
    <source>
        <dbReference type="ARBA" id="ARBA00022840"/>
    </source>
</evidence>
<feature type="binding site" evidence="16">
    <location>
        <begin position="108"/>
        <end position="111"/>
    </location>
    <ligand>
        <name>substrate</name>
    </ligand>
</feature>
<keyword evidence="12 16" id="KW-0630">Potassium</keyword>
<organism evidence="17 18">
    <name type="scientific">Salibacterium salarium</name>
    <dbReference type="NCBI Taxonomy" id="284579"/>
    <lineage>
        <taxon>Bacteria</taxon>
        <taxon>Bacillati</taxon>
        <taxon>Bacillota</taxon>
        <taxon>Bacilli</taxon>
        <taxon>Bacillales</taxon>
        <taxon>Bacillaceae</taxon>
    </lineage>
</organism>
<evidence type="ECO:0000256" key="7">
    <source>
        <dbReference type="ARBA" id="ARBA00022490"/>
    </source>
</evidence>
<comment type="cofactor">
    <cofactor evidence="2">
        <name>K(+)</name>
        <dbReference type="ChEBI" id="CHEBI:29103"/>
    </cofactor>
</comment>
<keyword evidence="8 16" id="KW-0808">Transferase</keyword>
<evidence type="ECO:0000313" key="17">
    <source>
        <dbReference type="EMBL" id="RSL29317.1"/>
    </source>
</evidence>
<dbReference type="SUPFAM" id="SSF53067">
    <property type="entry name" value="Actin-like ATPase domain"/>
    <property type="match status" value="2"/>
</dbReference>
<comment type="cofactor">
    <cofactor evidence="16">
        <name>NH4(+)</name>
        <dbReference type="ChEBI" id="CHEBI:28938"/>
    </cofactor>
    <cofactor evidence="16">
        <name>K(+)</name>
        <dbReference type="ChEBI" id="CHEBI:29103"/>
    </cofactor>
    <text evidence="16">A monovalent cation. Ammonium or potassium.</text>
</comment>
<dbReference type="NCBIfam" id="NF009855">
    <property type="entry name" value="PRK13321.1"/>
    <property type="match status" value="1"/>
</dbReference>
<dbReference type="Pfam" id="PF03309">
    <property type="entry name" value="Pan_kinase"/>
    <property type="match status" value="1"/>
</dbReference>
<dbReference type="InterPro" id="IPR004619">
    <property type="entry name" value="Type_III_PanK"/>
</dbReference>
<comment type="caution">
    <text evidence="17">The sequence shown here is derived from an EMBL/GenBank/DDBJ whole genome shotgun (WGS) entry which is preliminary data.</text>
</comment>
<dbReference type="EC" id="2.7.1.33" evidence="6 16"/>
<dbReference type="Gene3D" id="3.30.420.40">
    <property type="match status" value="2"/>
</dbReference>
<dbReference type="PANTHER" id="PTHR34265">
    <property type="entry name" value="TYPE III PANTOTHENATE KINASE"/>
    <property type="match status" value="1"/>
</dbReference>
<proteinExistence type="inferred from homology"/>
<feature type="binding site" evidence="16">
    <location>
        <position position="133"/>
    </location>
    <ligand>
        <name>ATP</name>
        <dbReference type="ChEBI" id="CHEBI:30616"/>
    </ligand>
</feature>
<feature type="binding site" evidence="16">
    <location>
        <begin position="6"/>
        <end position="13"/>
    </location>
    <ligand>
        <name>ATP</name>
        <dbReference type="ChEBI" id="CHEBI:30616"/>
    </ligand>
</feature>
<evidence type="ECO:0000256" key="12">
    <source>
        <dbReference type="ARBA" id="ARBA00022958"/>
    </source>
</evidence>
<dbReference type="NCBIfam" id="TIGR00671">
    <property type="entry name" value="baf"/>
    <property type="match status" value="1"/>
</dbReference>
<dbReference type="UniPathway" id="UPA00241">
    <property type="reaction ID" value="UER00352"/>
</dbReference>
<evidence type="ECO:0000256" key="4">
    <source>
        <dbReference type="ARBA" id="ARBA00005225"/>
    </source>
</evidence>
<comment type="pathway">
    <text evidence="4 16">Cofactor biosynthesis; coenzyme A biosynthesis; CoA from (R)-pantothenate: step 1/5.</text>
</comment>
<comment type="function">
    <text evidence="16">Catalyzes the phosphorylation of pantothenate (Pan), the first step in CoA biosynthesis.</text>
</comment>
<dbReference type="EMBL" id="RBVX01000075">
    <property type="protein sequence ID" value="RSL29317.1"/>
    <property type="molecule type" value="Genomic_DNA"/>
</dbReference>
<name>A0A3R9P3D0_9BACI</name>
<keyword evidence="13 16" id="KW-0173">Coenzyme A biosynthesis</keyword>
<dbReference type="Proteomes" id="UP000275076">
    <property type="component" value="Unassembled WGS sequence"/>
</dbReference>
<dbReference type="GO" id="GO:0005524">
    <property type="term" value="F:ATP binding"/>
    <property type="evidence" value="ECO:0007669"/>
    <property type="project" value="UniProtKB-UniRule"/>
</dbReference>
<comment type="subcellular location">
    <subcellularLocation>
        <location evidence="3 16">Cytoplasm</location>
    </subcellularLocation>
</comment>
<dbReference type="RefSeq" id="WP_125562746.1">
    <property type="nucleotide sequence ID" value="NZ_RBVX01000075.1"/>
</dbReference>
<comment type="similarity">
    <text evidence="14 16">Belongs to the type III pantothenate kinase family.</text>
</comment>
<dbReference type="GO" id="GO:0004594">
    <property type="term" value="F:pantothenate kinase activity"/>
    <property type="evidence" value="ECO:0007669"/>
    <property type="project" value="UniProtKB-UniRule"/>
</dbReference>
<dbReference type="HAMAP" id="MF_01274">
    <property type="entry name" value="Pantothen_kinase_3"/>
    <property type="match status" value="1"/>
</dbReference>
<evidence type="ECO:0000256" key="1">
    <source>
        <dbReference type="ARBA" id="ARBA00001206"/>
    </source>
</evidence>
<evidence type="ECO:0000256" key="13">
    <source>
        <dbReference type="ARBA" id="ARBA00022993"/>
    </source>
</evidence>
<evidence type="ECO:0000256" key="2">
    <source>
        <dbReference type="ARBA" id="ARBA00001958"/>
    </source>
</evidence>